<feature type="transmembrane region" description="Helical" evidence="1">
    <location>
        <begin position="99"/>
        <end position="119"/>
    </location>
</feature>
<evidence type="ECO:0008006" key="4">
    <source>
        <dbReference type="Google" id="ProtNLM"/>
    </source>
</evidence>
<comment type="caution">
    <text evidence="2">The sequence shown here is derived from an EMBL/GenBank/DDBJ whole genome shotgun (WGS) entry which is preliminary data.</text>
</comment>
<gene>
    <name evidence="2" type="ORF">SCF082_LOCUS52217</name>
</gene>
<sequence length="179" mass="19019">RLAAKTSGSSGRRTGPLVAMPPPKTVILGRPLGWIFWALTALNLVVALVLAQPLVPLAGSIAHAGYFANFSRRDLAFQVRMVFVGLSVLGALLPPIRLALFLALLVIVAAELLVNYNALERILYLIPANRDNAEDFSIDFVIRVFTEAPGKSGQAFSIKPVATGADALGAVSSKKNKKG</sequence>
<feature type="transmembrane region" description="Helical" evidence="1">
    <location>
        <begin position="75"/>
        <end position="93"/>
    </location>
</feature>
<protein>
    <recommendedName>
        <fullName evidence="4">PRA1 family protein</fullName>
    </recommendedName>
</protein>
<name>A0ABP0SJQ7_9DINO</name>
<feature type="non-terminal residue" evidence="2">
    <location>
        <position position="1"/>
    </location>
</feature>
<proteinExistence type="predicted"/>
<dbReference type="Proteomes" id="UP001642464">
    <property type="component" value="Unassembled WGS sequence"/>
</dbReference>
<evidence type="ECO:0000256" key="1">
    <source>
        <dbReference type="SAM" id="Phobius"/>
    </source>
</evidence>
<keyword evidence="1" id="KW-0812">Transmembrane</keyword>
<evidence type="ECO:0000313" key="2">
    <source>
        <dbReference type="EMBL" id="CAK9112631.1"/>
    </source>
</evidence>
<accession>A0ABP0SJQ7</accession>
<feature type="transmembrane region" description="Helical" evidence="1">
    <location>
        <begin position="34"/>
        <end position="55"/>
    </location>
</feature>
<evidence type="ECO:0000313" key="3">
    <source>
        <dbReference type="Proteomes" id="UP001642464"/>
    </source>
</evidence>
<keyword evidence="1" id="KW-1133">Transmembrane helix</keyword>
<keyword evidence="1" id="KW-0472">Membrane</keyword>
<keyword evidence="3" id="KW-1185">Reference proteome</keyword>
<reference evidence="2 3" key="1">
    <citation type="submission" date="2024-02" db="EMBL/GenBank/DDBJ databases">
        <authorList>
            <person name="Chen Y."/>
            <person name="Shah S."/>
            <person name="Dougan E. K."/>
            <person name="Thang M."/>
            <person name="Chan C."/>
        </authorList>
    </citation>
    <scope>NUCLEOTIDE SEQUENCE [LARGE SCALE GENOMIC DNA]</scope>
</reference>
<organism evidence="2 3">
    <name type="scientific">Durusdinium trenchii</name>
    <dbReference type="NCBI Taxonomy" id="1381693"/>
    <lineage>
        <taxon>Eukaryota</taxon>
        <taxon>Sar</taxon>
        <taxon>Alveolata</taxon>
        <taxon>Dinophyceae</taxon>
        <taxon>Suessiales</taxon>
        <taxon>Symbiodiniaceae</taxon>
        <taxon>Durusdinium</taxon>
    </lineage>
</organism>
<dbReference type="EMBL" id="CAXAMM010044000">
    <property type="protein sequence ID" value="CAK9112631.1"/>
    <property type="molecule type" value="Genomic_DNA"/>
</dbReference>